<evidence type="ECO:0000256" key="1">
    <source>
        <dbReference type="SAM" id="Phobius"/>
    </source>
</evidence>
<gene>
    <name evidence="2" type="ORF">AXF15_00180</name>
</gene>
<dbReference type="AlphaFoldDB" id="A0A109W5A1"/>
<dbReference type="InterPro" id="IPR021730">
    <property type="entry name" value="YdbH"/>
</dbReference>
<reference evidence="3" key="1">
    <citation type="submission" date="2016-02" db="EMBL/GenBank/DDBJ databases">
        <authorList>
            <person name="Holder M.E."/>
            <person name="Ajami N.J."/>
            <person name="Petrosino J.F."/>
        </authorList>
    </citation>
    <scope>NUCLEOTIDE SEQUENCE [LARGE SCALE GENOMIC DNA]</scope>
    <source>
        <strain evidence="3">DSM 12838</strain>
    </source>
</reference>
<keyword evidence="1" id="KW-1133">Transmembrane helix</keyword>
<dbReference type="Pfam" id="PF11739">
    <property type="entry name" value="YdbH-like"/>
    <property type="match status" value="1"/>
</dbReference>
<feature type="transmembrane region" description="Helical" evidence="1">
    <location>
        <begin position="21"/>
        <end position="44"/>
    </location>
</feature>
<sequence>MSETDPGPARKPHRPKRWFRIPLKVLTVAAIFLLAAHAALPWLAQTLLTPMVRDALQAPALEADIRRLSLTGMDMGVVSLGPDSGLRIAAVHTDWTLSGLLRKRLDSVHILGLEAELRETASGWELPGLSVSPAKEDSSAPELPHIDTISADGRVSLNGRALRLEAPFAVNGTLCGPKRMTLDVQTALAGQDILFSLDASPETRSFRLSGAIPGASVAALSSLVPGQLPLLDGVLSAQAGIAPSGGNASLTLNSIQTLVAGRHLIQENATTLHARWDGREVTARSAPLRLSQPWPVEIEIHDLRFRPDTGRAGCGWRVLLDRLPEAGLTDPVRVDGSLDVAHENAALKADLSANLHAVRFSPSRDVNVILEPGILNGTAFIGNEDSRVEGVFRPGPLRLSRKSATATLSGLVFSTNASLKGHGGSGRLDFSGGRLDGKQESASFSVNPVSGNLRFDSDGTLRGEISARARFKDKGVSGQADMRLPLAWPAPAGESGHVNCNLNWKGKELARISTHLKQNSRGLELDGTVSVTPVNLRAVIRGQADFMDPAASWTELKAGQNITLPGNLARINPALGAITGTARLDATARIDLSQGAPRLPASLKLTRASMRHDQTKIVLDGGQVSLSFANALELRSDPEQRLTFDRLQLGGVNLEKGDIRFQMEGPHSFLVEGCALHWAGGRVGTHAFRINPSVEDYRVELYCDRVQLAQALEQFGMTQVRGGGTANGRIPLHYAGGLLSFDDGFLYSTPGEKGVLSIQGTEILTAGVPPDSPQYAQLDLAAEALKDFSYEWAKIRMNTQDRELIVSLELDGKPAKPLPFVYNRDVGGFARVSASSPGSSFQGIRLDANFRLPLDQLMEYRNILELMKKGG</sequence>
<organism evidence="2 3">
    <name type="scientific">Desulfomicrobium orale DSM 12838</name>
    <dbReference type="NCBI Taxonomy" id="888061"/>
    <lineage>
        <taxon>Bacteria</taxon>
        <taxon>Pseudomonadati</taxon>
        <taxon>Thermodesulfobacteriota</taxon>
        <taxon>Desulfovibrionia</taxon>
        <taxon>Desulfovibrionales</taxon>
        <taxon>Desulfomicrobiaceae</taxon>
        <taxon>Desulfomicrobium</taxon>
    </lineage>
</organism>
<evidence type="ECO:0000313" key="3">
    <source>
        <dbReference type="Proteomes" id="UP000063964"/>
    </source>
</evidence>
<name>A0A109W5A1_9BACT</name>
<dbReference type="OrthoDB" id="5429826at2"/>
<accession>A0A109W5A1</accession>
<dbReference type="Proteomes" id="UP000063964">
    <property type="component" value="Chromosome"/>
</dbReference>
<dbReference type="KEGG" id="doa:AXF15_00180"/>
<dbReference type="RefSeq" id="WP_066601588.1">
    <property type="nucleotide sequence ID" value="NZ_CP014230.1"/>
</dbReference>
<dbReference type="STRING" id="888061.AXF15_00180"/>
<protein>
    <submittedName>
        <fullName evidence="2">Uncharacterized protein</fullName>
    </submittedName>
</protein>
<keyword evidence="1" id="KW-0812">Transmembrane</keyword>
<proteinExistence type="predicted"/>
<keyword evidence="1" id="KW-0472">Membrane</keyword>
<keyword evidence="3" id="KW-1185">Reference proteome</keyword>
<evidence type="ECO:0000313" key="2">
    <source>
        <dbReference type="EMBL" id="AMD91685.1"/>
    </source>
</evidence>
<dbReference type="EMBL" id="CP014230">
    <property type="protein sequence ID" value="AMD91685.1"/>
    <property type="molecule type" value="Genomic_DNA"/>
</dbReference>